<dbReference type="EMBL" id="PGOL01002142">
    <property type="protein sequence ID" value="PKI50191.1"/>
    <property type="molecule type" value="Genomic_DNA"/>
</dbReference>
<keyword evidence="9" id="KW-1185">Reference proteome</keyword>
<dbReference type="GO" id="GO:0016020">
    <property type="term" value="C:membrane"/>
    <property type="evidence" value="ECO:0007669"/>
    <property type="project" value="UniProtKB-SubCell"/>
</dbReference>
<dbReference type="Pfam" id="PF00650">
    <property type="entry name" value="CRAL_TRIO"/>
    <property type="match status" value="1"/>
</dbReference>
<dbReference type="AlphaFoldDB" id="A0A218WN31"/>
<evidence type="ECO:0000313" key="8">
    <source>
        <dbReference type="Proteomes" id="UP000197138"/>
    </source>
</evidence>
<dbReference type="SUPFAM" id="SSF46938">
    <property type="entry name" value="CRAL/TRIO N-terminal domain"/>
    <property type="match status" value="1"/>
</dbReference>
<reference evidence="8" key="1">
    <citation type="journal article" date="2017" name="Plant J.">
        <title>The pomegranate (Punica granatum L.) genome and the genomics of punicalagin biosynthesis.</title>
        <authorList>
            <person name="Qin G."/>
            <person name="Xu C."/>
            <person name="Ming R."/>
            <person name="Tang H."/>
            <person name="Guyot R."/>
            <person name="Kramer E.M."/>
            <person name="Hu Y."/>
            <person name="Yi X."/>
            <person name="Qi Y."/>
            <person name="Xu X."/>
            <person name="Gao Z."/>
            <person name="Pan H."/>
            <person name="Jian J."/>
            <person name="Tian Y."/>
            <person name="Yue Z."/>
            <person name="Xu Y."/>
        </authorList>
    </citation>
    <scope>NUCLEOTIDE SEQUENCE [LARGE SCALE GENOMIC DNA]</scope>
    <source>
        <strain evidence="8">cv. Dabenzi</strain>
    </source>
</reference>
<dbReference type="InterPro" id="IPR056794">
    <property type="entry name" value="PATL1-6_C_GOLD"/>
</dbReference>
<dbReference type="InterPro" id="IPR011074">
    <property type="entry name" value="CRAL/TRIO_N_dom"/>
</dbReference>
<reference evidence="6" key="2">
    <citation type="submission" date="2017-06" db="EMBL/GenBank/DDBJ databases">
        <title>The pomegranate genome and the genomics of punicalagin biosynthesis.</title>
        <authorList>
            <person name="Xu C."/>
        </authorList>
    </citation>
    <scope>NUCLEOTIDE SEQUENCE [LARGE SCALE GENOMIC DNA]</scope>
    <source>
        <tissue evidence="6">Fresh leaf</tissue>
    </source>
</reference>
<gene>
    <name evidence="6" type="ORF">CDL15_Pgr018948</name>
    <name evidence="7" type="ORF">CRG98_029435</name>
</gene>
<dbReference type="InterPro" id="IPR001251">
    <property type="entry name" value="CRAL-TRIO_dom"/>
</dbReference>
<dbReference type="SMART" id="SM00516">
    <property type="entry name" value="SEC14"/>
    <property type="match status" value="1"/>
</dbReference>
<dbReference type="InterPro" id="IPR044834">
    <property type="entry name" value="PATL"/>
</dbReference>
<evidence type="ECO:0000313" key="9">
    <source>
        <dbReference type="Proteomes" id="UP000233551"/>
    </source>
</evidence>
<dbReference type="Pfam" id="PF25099">
    <property type="entry name" value="GOLD_PATL1_C"/>
    <property type="match status" value="1"/>
</dbReference>
<evidence type="ECO:0000313" key="6">
    <source>
        <dbReference type="EMBL" id="OWM73888.1"/>
    </source>
</evidence>
<reference evidence="7 9" key="3">
    <citation type="submission" date="2017-11" db="EMBL/GenBank/DDBJ databases">
        <title>De-novo sequencing of pomegranate (Punica granatum L.) genome.</title>
        <authorList>
            <person name="Akparov Z."/>
            <person name="Amiraslanov A."/>
            <person name="Hajiyeva S."/>
            <person name="Abbasov M."/>
            <person name="Kaur K."/>
            <person name="Hamwieh A."/>
            <person name="Solovyev V."/>
            <person name="Salamov A."/>
            <person name="Braich B."/>
            <person name="Kosarev P."/>
            <person name="Mahmoud A."/>
            <person name="Hajiyev E."/>
            <person name="Babayeva S."/>
            <person name="Izzatullayeva V."/>
            <person name="Mammadov A."/>
            <person name="Mammadov A."/>
            <person name="Sharifova S."/>
            <person name="Ojaghi J."/>
            <person name="Eynullazada K."/>
            <person name="Bayramov B."/>
            <person name="Abdulazimova A."/>
            <person name="Shahmuradov I."/>
        </authorList>
    </citation>
    <scope>NUCLEOTIDE SEQUENCE [LARGE SCALE GENOMIC DNA]</scope>
    <source>
        <strain evidence="7">AG2017</strain>
        <strain evidence="9">cv. AG2017</strain>
        <tissue evidence="7">Leaf</tissue>
    </source>
</reference>
<accession>A0A218WN31</accession>
<dbReference type="PANTHER" id="PTHR45932:SF3">
    <property type="entry name" value="PATELLIN-4-LIKE"/>
    <property type="match status" value="1"/>
</dbReference>
<keyword evidence="2" id="KW-0813">Transport</keyword>
<evidence type="ECO:0000256" key="2">
    <source>
        <dbReference type="ARBA" id="ARBA00022448"/>
    </source>
</evidence>
<organism evidence="6 8">
    <name type="scientific">Punica granatum</name>
    <name type="common">Pomegranate</name>
    <dbReference type="NCBI Taxonomy" id="22663"/>
    <lineage>
        <taxon>Eukaryota</taxon>
        <taxon>Viridiplantae</taxon>
        <taxon>Streptophyta</taxon>
        <taxon>Embryophyta</taxon>
        <taxon>Tracheophyta</taxon>
        <taxon>Spermatophyta</taxon>
        <taxon>Magnoliopsida</taxon>
        <taxon>eudicotyledons</taxon>
        <taxon>Gunneridae</taxon>
        <taxon>Pentapetalae</taxon>
        <taxon>rosids</taxon>
        <taxon>malvids</taxon>
        <taxon>Myrtales</taxon>
        <taxon>Lythraceae</taxon>
        <taxon>Punica</taxon>
    </lineage>
</organism>
<comment type="subcellular location">
    <subcellularLocation>
        <location evidence="1">Membrane</location>
    </subcellularLocation>
</comment>
<keyword evidence="3" id="KW-0472">Membrane</keyword>
<dbReference type="EMBL" id="MTKT01003945">
    <property type="protein sequence ID" value="OWM73888.1"/>
    <property type="molecule type" value="Genomic_DNA"/>
</dbReference>
<dbReference type="Proteomes" id="UP000233551">
    <property type="component" value="Unassembled WGS sequence"/>
</dbReference>
<feature type="compositionally biased region" description="Acidic residues" evidence="4">
    <location>
        <begin position="22"/>
        <end position="42"/>
    </location>
</feature>
<feature type="region of interest" description="Disordered" evidence="4">
    <location>
        <begin position="1"/>
        <end position="60"/>
    </location>
</feature>
<proteinExistence type="predicted"/>
<evidence type="ECO:0000313" key="7">
    <source>
        <dbReference type="EMBL" id="PKI50191.1"/>
    </source>
</evidence>
<evidence type="ECO:0000259" key="5">
    <source>
        <dbReference type="PROSITE" id="PS50191"/>
    </source>
</evidence>
<feature type="compositionally biased region" description="Basic and acidic residues" evidence="4">
    <location>
        <begin position="46"/>
        <end position="55"/>
    </location>
</feature>
<dbReference type="SUPFAM" id="SSF52087">
    <property type="entry name" value="CRAL/TRIO domain"/>
    <property type="match status" value="1"/>
</dbReference>
<dbReference type="SMART" id="SM01100">
    <property type="entry name" value="CRAL_TRIO_N"/>
    <property type="match status" value="1"/>
</dbReference>
<protein>
    <recommendedName>
        <fullName evidence="5">CRAL-TRIO domain-containing protein</fullName>
    </recommendedName>
</protein>
<evidence type="ECO:0000256" key="3">
    <source>
        <dbReference type="ARBA" id="ARBA00023136"/>
    </source>
</evidence>
<evidence type="ECO:0000256" key="4">
    <source>
        <dbReference type="SAM" id="MobiDB-lite"/>
    </source>
</evidence>
<dbReference type="Proteomes" id="UP000197138">
    <property type="component" value="Unassembled WGS sequence"/>
</dbReference>
<dbReference type="PANTHER" id="PTHR45932">
    <property type="entry name" value="PATELLIN-1"/>
    <property type="match status" value="1"/>
</dbReference>
<comment type="caution">
    <text evidence="6">The sequence shown here is derived from an EMBL/GenBank/DDBJ whole genome shotgun (WGS) entry which is preliminary data.</text>
</comment>
<dbReference type="PROSITE" id="PS50191">
    <property type="entry name" value="CRAL_TRIO"/>
    <property type="match status" value="1"/>
</dbReference>
<dbReference type="InterPro" id="IPR036865">
    <property type="entry name" value="CRAL-TRIO_dom_sf"/>
</dbReference>
<dbReference type="STRING" id="22663.A0A218WN31"/>
<feature type="compositionally biased region" description="Basic and acidic residues" evidence="4">
    <location>
        <begin position="1"/>
        <end position="16"/>
    </location>
</feature>
<dbReference type="GO" id="GO:0008289">
    <property type="term" value="F:lipid binding"/>
    <property type="evidence" value="ECO:0007669"/>
    <property type="project" value="InterPro"/>
</dbReference>
<dbReference type="Gene3D" id="3.40.525.10">
    <property type="entry name" value="CRAL-TRIO lipid binding domain"/>
    <property type="match status" value="1"/>
</dbReference>
<name>A0A218WN31_PUNGR</name>
<dbReference type="CDD" id="cd00170">
    <property type="entry name" value="SEC14"/>
    <property type="match status" value="1"/>
</dbReference>
<sequence>MEEHTNHVREESRETLSSKIDTDDEEDEDEEEEEEELYDDAQSETSYKDDPPKPDQEDDTINESMQIMRLSRKKALLHFRCRVEDAILGNYLLGKSDKNHLARHDHDNYSKAGKEPLRDISLWSVPLLPSAGHEGTDIILLKFLKASGFKVSEAFHMLQNTLRWRKENKVEQILDEKFPSDLEKLLYINSTDMEGRPLCYHAYGVLKDMDSCRRMFGSKEKCEEFFRWTVHFMEKSVKKNLSFKPGGVDSMVHIMDLKNLQKSSMKELRYVLKSNFILLQDNYPELIHKHVMINVPFWYYTFHVLILRFIHQSNKNKFIFARPSRVTKTLLKFVAPEDLPVQYGGLKRENDSDFSQTDKVSEAIVRKNSIGKIQIPVHEAGVTVAWDLTVVGWDSVSYKEEFIPDDECSYKILIRMMKRSDESMRNSFYISEPGKIMISIDNRTYKKKRVLYRTKTRPTMYIFFKS</sequence>
<evidence type="ECO:0000256" key="1">
    <source>
        <dbReference type="ARBA" id="ARBA00004370"/>
    </source>
</evidence>
<dbReference type="InterPro" id="IPR036273">
    <property type="entry name" value="CRAL/TRIO_N_dom_sf"/>
</dbReference>
<feature type="domain" description="CRAL-TRIO" evidence="5">
    <location>
        <begin position="175"/>
        <end position="351"/>
    </location>
</feature>